<evidence type="ECO:0000313" key="1">
    <source>
        <dbReference type="EMBL" id="KPY89186.1"/>
    </source>
</evidence>
<comment type="caution">
    <text evidence="1">The sequence shown here is derived from an EMBL/GenBank/DDBJ whole genome shotgun (WGS) entry which is preliminary data.</text>
</comment>
<dbReference type="Proteomes" id="UP000050474">
    <property type="component" value="Unassembled WGS sequence"/>
</dbReference>
<reference evidence="1 2" key="1">
    <citation type="submission" date="2015-09" db="EMBL/GenBank/DDBJ databases">
        <title>Genome announcement of multiple Pseudomonas syringae strains.</title>
        <authorList>
            <person name="Thakur S."/>
            <person name="Wang P.W."/>
            <person name="Gong Y."/>
            <person name="Weir B.S."/>
            <person name="Guttman D.S."/>
        </authorList>
    </citation>
    <scope>NUCLEOTIDE SEQUENCE [LARGE SCALE GENOMIC DNA]</scope>
    <source>
        <strain evidence="1 2">ICMP4091</strain>
    </source>
</reference>
<dbReference type="PATRIC" id="fig|129140.3.peg.693"/>
<dbReference type="InterPro" id="IPR029060">
    <property type="entry name" value="PIN-like_dom_sf"/>
</dbReference>
<proteinExistence type="predicted"/>
<evidence type="ECO:0000313" key="2">
    <source>
        <dbReference type="Proteomes" id="UP000050474"/>
    </source>
</evidence>
<protein>
    <recommendedName>
        <fullName evidence="3">PIN domain-containing protein</fullName>
    </recommendedName>
</protein>
<gene>
    <name evidence="1" type="ORF">ALO44_05668</name>
</gene>
<accession>A0A0Q0EQJ6</accession>
<dbReference type="EMBL" id="LJRM01000029">
    <property type="protein sequence ID" value="KPY89186.1"/>
    <property type="molecule type" value="Genomic_DNA"/>
</dbReference>
<dbReference type="AlphaFoldDB" id="A0A0Q0EQJ6"/>
<sequence length="378" mass="43601">MAFVLLFECTSSLWPALYTRVGTMLAIEAPSWFALVSRWSWFFQRDFPLVFRIKKAFMRFFLDTNIWSYIANEGAGAELVTTARAAGVDIVVSPAVVDEVQQLPVPEARRKVLQLLTRKDWKRLMPEVFSECAEIKSQIIKLRPEWVIAEPNMKEFNRLRYDWVRRAGGYWDRARREIETPPTNESVRRDEEARLAVEESFAIRQRLVKAKPGGHTHLEYIGHIPEAGTPGWTGNPVHYWRVPSLHMFKTELQVYESAVSEWLDCEIDVQAMLSSPESMNRLWLHELDPAAVPRQWLRGSFEFLQAWHKVTPGTPGDTRLATHLVDADIIISADKNFVRFAERCREDAPFKIGKTLCARANRAGVDDVMQWISKPDTL</sequence>
<dbReference type="SUPFAM" id="SSF88723">
    <property type="entry name" value="PIN domain-like"/>
    <property type="match status" value="1"/>
</dbReference>
<evidence type="ECO:0008006" key="3">
    <source>
        <dbReference type="Google" id="ProtNLM"/>
    </source>
</evidence>
<name>A0A0Q0EQJ6_9PSED</name>
<organism evidence="1 2">
    <name type="scientific">Pseudomonas syringae pv. tagetis</name>
    <dbReference type="NCBI Taxonomy" id="129140"/>
    <lineage>
        <taxon>Bacteria</taxon>
        <taxon>Pseudomonadati</taxon>
        <taxon>Pseudomonadota</taxon>
        <taxon>Gammaproteobacteria</taxon>
        <taxon>Pseudomonadales</taxon>
        <taxon>Pseudomonadaceae</taxon>
        <taxon>Pseudomonas</taxon>
    </lineage>
</organism>